<dbReference type="PANTHER" id="PTHR34815">
    <property type="entry name" value="LYSINE ACETYLTRANSFERASE"/>
    <property type="match status" value="1"/>
</dbReference>
<dbReference type="Pfam" id="PF22998">
    <property type="entry name" value="GNAT_LYC1-like"/>
    <property type="match status" value="1"/>
</dbReference>
<dbReference type="AlphaFoldDB" id="A0A9P7YW37"/>
<dbReference type="OrthoDB" id="3478670at2759"/>
<dbReference type="InterPro" id="IPR055100">
    <property type="entry name" value="GNAT_LYC1-like"/>
</dbReference>
<evidence type="ECO:0000313" key="3">
    <source>
        <dbReference type="Proteomes" id="UP000887226"/>
    </source>
</evidence>
<protein>
    <recommendedName>
        <fullName evidence="1">LYC1 C-terminal domain-containing protein</fullName>
    </recommendedName>
</protein>
<evidence type="ECO:0000259" key="1">
    <source>
        <dbReference type="Pfam" id="PF22998"/>
    </source>
</evidence>
<proteinExistence type="predicted"/>
<sequence>MHGHTGTVLLKANAPELHLEHPTEVECTAIWTNSSVSWGDPLTLPNGGLAQWVLVDAFILAKLSPKRPVSDSKGPISEGPVYGIASVFCSAELRGRGCAARMMRGLAKKLWRWPSGYGHCFGSILHLVFRGIETEHLSGSRAIYQGDIEQLCALDVALVRILPDFNHILWHLAKKEFACNYLFQDTPLLKGEISGPPGSRAWEMWSRRYCDHPDGDAPCKFLYILRLFIEIPDWQTAVLQAAQREADDWKLGEVRLRNPTPVVENLITESRI</sequence>
<organism evidence="2 3">
    <name type="scientific">Calycina marina</name>
    <dbReference type="NCBI Taxonomy" id="1763456"/>
    <lineage>
        <taxon>Eukaryota</taxon>
        <taxon>Fungi</taxon>
        <taxon>Dikarya</taxon>
        <taxon>Ascomycota</taxon>
        <taxon>Pezizomycotina</taxon>
        <taxon>Leotiomycetes</taxon>
        <taxon>Helotiales</taxon>
        <taxon>Pezizellaceae</taxon>
        <taxon>Calycina</taxon>
    </lineage>
</organism>
<reference evidence="2" key="1">
    <citation type="journal article" date="2021" name="IMA Fungus">
        <title>Genomic characterization of three marine fungi, including Emericellopsis atlantica sp. nov. with signatures of a generalist lifestyle and marine biomass degradation.</title>
        <authorList>
            <person name="Hagestad O.C."/>
            <person name="Hou L."/>
            <person name="Andersen J.H."/>
            <person name="Hansen E.H."/>
            <person name="Altermark B."/>
            <person name="Li C."/>
            <person name="Kuhnert E."/>
            <person name="Cox R.J."/>
            <person name="Crous P.W."/>
            <person name="Spatafora J.W."/>
            <person name="Lail K."/>
            <person name="Amirebrahimi M."/>
            <person name="Lipzen A."/>
            <person name="Pangilinan J."/>
            <person name="Andreopoulos W."/>
            <person name="Hayes R.D."/>
            <person name="Ng V."/>
            <person name="Grigoriev I.V."/>
            <person name="Jackson S.A."/>
            <person name="Sutton T.D.S."/>
            <person name="Dobson A.D.W."/>
            <person name="Rama T."/>
        </authorList>
    </citation>
    <scope>NUCLEOTIDE SEQUENCE</scope>
    <source>
        <strain evidence="2">TRa3180A</strain>
    </source>
</reference>
<dbReference type="PANTHER" id="PTHR34815:SF2">
    <property type="entry name" value="N-ACETYLTRANSFERASE DOMAIN-CONTAINING PROTEIN"/>
    <property type="match status" value="1"/>
</dbReference>
<dbReference type="EMBL" id="MU254276">
    <property type="protein sequence ID" value="KAG9241073.1"/>
    <property type="molecule type" value="Genomic_DNA"/>
</dbReference>
<keyword evidence="3" id="KW-1185">Reference proteome</keyword>
<dbReference type="Proteomes" id="UP000887226">
    <property type="component" value="Unassembled WGS sequence"/>
</dbReference>
<accession>A0A9P7YW37</accession>
<evidence type="ECO:0000313" key="2">
    <source>
        <dbReference type="EMBL" id="KAG9241073.1"/>
    </source>
</evidence>
<feature type="domain" description="LYC1 C-terminal" evidence="1">
    <location>
        <begin position="157"/>
        <end position="270"/>
    </location>
</feature>
<comment type="caution">
    <text evidence="2">The sequence shown here is derived from an EMBL/GenBank/DDBJ whole genome shotgun (WGS) entry which is preliminary data.</text>
</comment>
<gene>
    <name evidence="2" type="ORF">BJ878DRAFT_536735</name>
</gene>
<dbReference type="InterPro" id="IPR053013">
    <property type="entry name" value="LAT"/>
</dbReference>
<name>A0A9P7YW37_9HELO</name>